<feature type="transmembrane region" description="Helical" evidence="7">
    <location>
        <begin position="76"/>
        <end position="93"/>
    </location>
</feature>
<reference evidence="9" key="1">
    <citation type="submission" date="2021-04" db="EMBL/GenBank/DDBJ databases">
        <title>Dactylosporangium aurantiacum NRRL B-8018 full assembly.</title>
        <authorList>
            <person name="Hartkoorn R.C."/>
            <person name="Beaudoing E."/>
            <person name="Hot D."/>
        </authorList>
    </citation>
    <scope>NUCLEOTIDE SEQUENCE</scope>
    <source>
        <strain evidence="9">NRRL B-8018</strain>
    </source>
</reference>
<dbReference type="InterPro" id="IPR020846">
    <property type="entry name" value="MFS_dom"/>
</dbReference>
<proteinExistence type="inferred from homology"/>
<feature type="transmembrane region" description="Helical" evidence="7">
    <location>
        <begin position="295"/>
        <end position="315"/>
    </location>
</feature>
<feature type="transmembrane region" description="Helical" evidence="7">
    <location>
        <begin position="45"/>
        <end position="69"/>
    </location>
</feature>
<dbReference type="SUPFAM" id="SSF103473">
    <property type="entry name" value="MFS general substrate transporter"/>
    <property type="match status" value="1"/>
</dbReference>
<evidence type="ECO:0000256" key="2">
    <source>
        <dbReference type="ARBA" id="ARBA00008335"/>
    </source>
</evidence>
<dbReference type="InterPro" id="IPR036259">
    <property type="entry name" value="MFS_trans_sf"/>
</dbReference>
<evidence type="ECO:0000256" key="1">
    <source>
        <dbReference type="ARBA" id="ARBA00004651"/>
    </source>
</evidence>
<feature type="transmembrane region" description="Helical" evidence="7">
    <location>
        <begin position="12"/>
        <end position="33"/>
    </location>
</feature>
<dbReference type="PANTHER" id="PTHR23514">
    <property type="entry name" value="BYPASS OF STOP CODON PROTEIN 6"/>
    <property type="match status" value="1"/>
</dbReference>
<dbReference type="PANTHER" id="PTHR23514:SF3">
    <property type="entry name" value="BYPASS OF STOP CODON PROTEIN 6"/>
    <property type="match status" value="1"/>
</dbReference>
<dbReference type="RefSeq" id="WP_081970989.1">
    <property type="nucleotide sequence ID" value="NZ_CP073767.1"/>
</dbReference>
<dbReference type="GO" id="GO:0022857">
    <property type="term" value="F:transmembrane transporter activity"/>
    <property type="evidence" value="ECO:0007669"/>
    <property type="project" value="InterPro"/>
</dbReference>
<dbReference type="AlphaFoldDB" id="A0A9Q9MM67"/>
<keyword evidence="3" id="KW-0813">Transport</keyword>
<evidence type="ECO:0000256" key="4">
    <source>
        <dbReference type="ARBA" id="ARBA00022692"/>
    </source>
</evidence>
<keyword evidence="4 7" id="KW-0812">Transmembrane</keyword>
<evidence type="ECO:0000256" key="6">
    <source>
        <dbReference type="ARBA" id="ARBA00023136"/>
    </source>
</evidence>
<keyword evidence="10" id="KW-1185">Reference proteome</keyword>
<evidence type="ECO:0000313" key="9">
    <source>
        <dbReference type="EMBL" id="UWZ57761.1"/>
    </source>
</evidence>
<protein>
    <submittedName>
        <fullName evidence="9">MFS transporter</fullName>
    </submittedName>
</protein>
<name>A0A9Q9MM67_9ACTN</name>
<dbReference type="OrthoDB" id="9795150at2"/>
<sequence length="419" mass="42168">MSASVPRPAAPIVFAYATFVLVGLSAGVGGVLLPAQIGDYGLDKATIGVTFFAFSAGFLLAGSTAGALIHRLGTGAALGAGGLAFVAGGLYTATRPSFAALVAVQIVAGYGTGVLESVLNAHLAALPGSTTLLNWLHAFFGVGALAGPPLATWMLGFTAWTSVCLVLALACVPLVAGFYLTSRAATPDPSAVPVAAPAAGPAAGPAVDTVADPAADGGLLRSAVRRPAVLLGAVFLAVYVGLEISVGNWGFSFLVGERGHGDLLAGYTVSGYWLGLTLGRFVLSPLAARLRWTATRLTFACLFGVTSATALLWAAPVTAVAVVAFALLGFFLGPIFPTTMAVAPSFAGQRLAPTTIGLLNGGSVLGGALFPFLAGAIADRAGIWILPPFVVVLALTQLVIWWRTVQHLAAPAPLAAAGH</sequence>
<feature type="transmembrane region" description="Helical" evidence="7">
    <location>
        <begin position="131"/>
        <end position="151"/>
    </location>
</feature>
<dbReference type="InterPro" id="IPR011701">
    <property type="entry name" value="MFS"/>
</dbReference>
<gene>
    <name evidence="9" type="ORF">Daura_17275</name>
</gene>
<feature type="transmembrane region" description="Helical" evidence="7">
    <location>
        <begin position="355"/>
        <end position="377"/>
    </location>
</feature>
<comment type="subcellular location">
    <subcellularLocation>
        <location evidence="1">Cell membrane</location>
        <topology evidence="1">Multi-pass membrane protein</topology>
    </subcellularLocation>
</comment>
<dbReference type="Pfam" id="PF07690">
    <property type="entry name" value="MFS_1"/>
    <property type="match status" value="1"/>
</dbReference>
<dbReference type="Gene3D" id="1.20.1250.20">
    <property type="entry name" value="MFS general substrate transporter like domains"/>
    <property type="match status" value="2"/>
</dbReference>
<feature type="transmembrane region" description="Helical" evidence="7">
    <location>
        <begin position="99"/>
        <end position="119"/>
    </location>
</feature>
<dbReference type="Proteomes" id="UP001058003">
    <property type="component" value="Chromosome"/>
</dbReference>
<feature type="transmembrane region" description="Helical" evidence="7">
    <location>
        <begin position="228"/>
        <end position="251"/>
    </location>
</feature>
<feature type="transmembrane region" description="Helical" evidence="7">
    <location>
        <begin position="263"/>
        <end position="283"/>
    </location>
</feature>
<feature type="transmembrane region" description="Helical" evidence="7">
    <location>
        <begin position="157"/>
        <end position="180"/>
    </location>
</feature>
<comment type="similarity">
    <text evidence="2">Belongs to the major facilitator superfamily.</text>
</comment>
<dbReference type="GO" id="GO:0005886">
    <property type="term" value="C:plasma membrane"/>
    <property type="evidence" value="ECO:0007669"/>
    <property type="project" value="UniProtKB-SubCell"/>
</dbReference>
<accession>A0A9Q9MM67</accession>
<keyword evidence="5 7" id="KW-1133">Transmembrane helix</keyword>
<dbReference type="InterPro" id="IPR051788">
    <property type="entry name" value="MFS_Transporter"/>
</dbReference>
<organism evidence="9 10">
    <name type="scientific">Dactylosporangium aurantiacum</name>
    <dbReference type="NCBI Taxonomy" id="35754"/>
    <lineage>
        <taxon>Bacteria</taxon>
        <taxon>Bacillati</taxon>
        <taxon>Actinomycetota</taxon>
        <taxon>Actinomycetes</taxon>
        <taxon>Micromonosporales</taxon>
        <taxon>Micromonosporaceae</taxon>
        <taxon>Dactylosporangium</taxon>
    </lineage>
</organism>
<evidence type="ECO:0000256" key="7">
    <source>
        <dbReference type="SAM" id="Phobius"/>
    </source>
</evidence>
<feature type="transmembrane region" description="Helical" evidence="7">
    <location>
        <begin position="383"/>
        <end position="402"/>
    </location>
</feature>
<dbReference type="PROSITE" id="PS50850">
    <property type="entry name" value="MFS"/>
    <property type="match status" value="1"/>
</dbReference>
<evidence type="ECO:0000259" key="8">
    <source>
        <dbReference type="PROSITE" id="PS50850"/>
    </source>
</evidence>
<feature type="domain" description="Major facilitator superfamily (MFS) profile" evidence="8">
    <location>
        <begin position="11"/>
        <end position="405"/>
    </location>
</feature>
<evidence type="ECO:0000256" key="5">
    <source>
        <dbReference type="ARBA" id="ARBA00022989"/>
    </source>
</evidence>
<evidence type="ECO:0000256" key="3">
    <source>
        <dbReference type="ARBA" id="ARBA00022448"/>
    </source>
</evidence>
<dbReference type="KEGG" id="daur:Daura_17275"/>
<dbReference type="EMBL" id="CP073767">
    <property type="protein sequence ID" value="UWZ57761.1"/>
    <property type="molecule type" value="Genomic_DNA"/>
</dbReference>
<keyword evidence="6 7" id="KW-0472">Membrane</keyword>
<evidence type="ECO:0000313" key="10">
    <source>
        <dbReference type="Proteomes" id="UP001058003"/>
    </source>
</evidence>
<feature type="transmembrane region" description="Helical" evidence="7">
    <location>
        <begin position="321"/>
        <end position="343"/>
    </location>
</feature>